<organism evidence="1 2">
    <name type="scientific">Candidatus Woesebacteria bacterium CG_4_10_14_0_2_um_filter_39_14</name>
    <dbReference type="NCBI Taxonomy" id="1975054"/>
    <lineage>
        <taxon>Bacteria</taxon>
        <taxon>Candidatus Woeseibacteriota</taxon>
    </lineage>
</organism>
<proteinExistence type="predicted"/>
<evidence type="ECO:0000313" key="2">
    <source>
        <dbReference type="Proteomes" id="UP000229753"/>
    </source>
</evidence>
<reference evidence="2" key="1">
    <citation type="submission" date="2017-09" db="EMBL/GenBank/DDBJ databases">
        <title>Depth-based differentiation of microbial function through sediment-hosted aquifers and enrichment of novel symbionts in the deep terrestrial subsurface.</title>
        <authorList>
            <person name="Probst A.J."/>
            <person name="Ladd B."/>
            <person name="Jarett J.K."/>
            <person name="Geller-Mcgrath D.E."/>
            <person name="Sieber C.M.K."/>
            <person name="Emerson J.B."/>
            <person name="Anantharaman K."/>
            <person name="Thomas B.C."/>
            <person name="Malmstrom R."/>
            <person name="Stieglmeier M."/>
            <person name="Klingl A."/>
            <person name="Woyke T."/>
            <person name="Ryan C.M."/>
            <person name="Banfield J.F."/>
        </authorList>
    </citation>
    <scope>NUCLEOTIDE SEQUENCE [LARGE SCALE GENOMIC DNA]</scope>
</reference>
<dbReference type="Proteomes" id="UP000229753">
    <property type="component" value="Unassembled WGS sequence"/>
</dbReference>
<comment type="caution">
    <text evidence="1">The sequence shown here is derived from an EMBL/GenBank/DDBJ whole genome shotgun (WGS) entry which is preliminary data.</text>
</comment>
<evidence type="ECO:0000313" key="1">
    <source>
        <dbReference type="EMBL" id="PIZ49843.1"/>
    </source>
</evidence>
<dbReference type="EMBL" id="PFNO01000031">
    <property type="protein sequence ID" value="PIZ49843.1"/>
    <property type="molecule type" value="Genomic_DNA"/>
</dbReference>
<accession>A0A2M7TNZ9</accession>
<name>A0A2M7TNZ9_9BACT</name>
<sequence>MLFVFFCPYTWPKATPLQALGCFVLGRIPVKGTFRSNGSVVFVFEPSAVRGTLELFSSTWVVALKGQIATEMCAAVPQPQAISRTAIWPYLRPVYGFGKVPDGYPSDTRKGVFVLLLFYVLFPAKQEQNRVFPKIAEARPTCPERSRRKAEPELTNYEIGFELFLFPNHTLYLKAISGAGIVQVKPCPHLDAASGKCLAFPKPEVCRKAPAFPHEVKYVSPKCRFPTDDNTKKLWFENQLSAILNSK</sequence>
<gene>
    <name evidence="1" type="ORF">COY29_00910</name>
</gene>
<protein>
    <submittedName>
        <fullName evidence="1">Uncharacterized protein</fullName>
    </submittedName>
</protein>
<dbReference type="AlphaFoldDB" id="A0A2M7TNZ9"/>